<evidence type="ECO:0000313" key="4">
    <source>
        <dbReference type="Proteomes" id="UP000317243"/>
    </source>
</evidence>
<dbReference type="InterPro" id="IPR001584">
    <property type="entry name" value="Integrase_cat-core"/>
</dbReference>
<dbReference type="Pfam" id="PF13683">
    <property type="entry name" value="rve_3"/>
    <property type="match status" value="1"/>
</dbReference>
<evidence type="ECO:0000313" key="3">
    <source>
        <dbReference type="EMBL" id="TWT57050.1"/>
    </source>
</evidence>
<sequence>MTKRRRRKPEQIVKLLQEGQAMLAAGKSLAEVLQKLIQDWRMTYNHRRPHSSLGGLTPAEFSTQCASVPEKVPPTAPPSPPLQHTDLLT</sequence>
<dbReference type="RefSeq" id="WP_146506938.1">
    <property type="nucleotide sequence ID" value="NZ_SIHI01000001.1"/>
</dbReference>
<proteinExistence type="predicted"/>
<dbReference type="InterPro" id="IPR012337">
    <property type="entry name" value="RNaseH-like_sf"/>
</dbReference>
<protein>
    <recommendedName>
        <fullName evidence="2">Integrase catalytic domain-containing protein</fullName>
    </recommendedName>
</protein>
<name>A0A5C5X2J3_9PLAN</name>
<dbReference type="SUPFAM" id="SSF53098">
    <property type="entry name" value="Ribonuclease H-like"/>
    <property type="match status" value="1"/>
</dbReference>
<dbReference type="GO" id="GO:0015074">
    <property type="term" value="P:DNA integration"/>
    <property type="evidence" value="ECO:0007669"/>
    <property type="project" value="InterPro"/>
</dbReference>
<gene>
    <name evidence="3" type="ORF">KOR42_04080</name>
</gene>
<dbReference type="AlphaFoldDB" id="A0A5C5X2J3"/>
<comment type="caution">
    <text evidence="3">The sequence shown here is derived from an EMBL/GenBank/DDBJ whole genome shotgun (WGS) entry which is preliminary data.</text>
</comment>
<evidence type="ECO:0000256" key="1">
    <source>
        <dbReference type="SAM" id="MobiDB-lite"/>
    </source>
</evidence>
<accession>A0A5C5X2J3</accession>
<dbReference type="Proteomes" id="UP000317243">
    <property type="component" value="Unassembled WGS sequence"/>
</dbReference>
<keyword evidence="4" id="KW-1185">Reference proteome</keyword>
<feature type="region of interest" description="Disordered" evidence="1">
    <location>
        <begin position="49"/>
        <end position="89"/>
    </location>
</feature>
<dbReference type="OrthoDB" id="285898at2"/>
<reference evidence="3 4" key="1">
    <citation type="submission" date="2019-02" db="EMBL/GenBank/DDBJ databases">
        <title>Deep-cultivation of Planctomycetes and their phenomic and genomic characterization uncovers novel biology.</title>
        <authorList>
            <person name="Wiegand S."/>
            <person name="Jogler M."/>
            <person name="Boedeker C."/>
            <person name="Pinto D."/>
            <person name="Vollmers J."/>
            <person name="Rivas-Marin E."/>
            <person name="Kohn T."/>
            <person name="Peeters S.H."/>
            <person name="Heuer A."/>
            <person name="Rast P."/>
            <person name="Oberbeckmann S."/>
            <person name="Bunk B."/>
            <person name="Jeske O."/>
            <person name="Meyerdierks A."/>
            <person name="Storesund J.E."/>
            <person name="Kallscheuer N."/>
            <person name="Luecker S."/>
            <person name="Lage O.M."/>
            <person name="Pohl T."/>
            <person name="Merkel B.J."/>
            <person name="Hornburger P."/>
            <person name="Mueller R.-W."/>
            <person name="Bruemmer F."/>
            <person name="Labrenz M."/>
            <person name="Spormann A.M."/>
            <person name="Op Den Camp H."/>
            <person name="Overmann J."/>
            <person name="Amann R."/>
            <person name="Jetten M.S.M."/>
            <person name="Mascher T."/>
            <person name="Medema M.H."/>
            <person name="Devos D.P."/>
            <person name="Kaster A.-K."/>
            <person name="Ovreas L."/>
            <person name="Rohde M."/>
            <person name="Galperin M.Y."/>
            <person name="Jogler C."/>
        </authorList>
    </citation>
    <scope>NUCLEOTIDE SEQUENCE [LARGE SCALE GENOMIC DNA]</scope>
    <source>
        <strain evidence="3 4">KOR42</strain>
    </source>
</reference>
<evidence type="ECO:0000259" key="2">
    <source>
        <dbReference type="Pfam" id="PF13683"/>
    </source>
</evidence>
<dbReference type="EMBL" id="SIHI01000001">
    <property type="protein sequence ID" value="TWT57050.1"/>
    <property type="molecule type" value="Genomic_DNA"/>
</dbReference>
<feature type="compositionally biased region" description="Pro residues" evidence="1">
    <location>
        <begin position="71"/>
        <end position="81"/>
    </location>
</feature>
<feature type="domain" description="Integrase catalytic" evidence="2">
    <location>
        <begin position="26"/>
        <end position="58"/>
    </location>
</feature>
<organism evidence="3 4">
    <name type="scientific">Thalassoglobus neptunius</name>
    <dbReference type="NCBI Taxonomy" id="1938619"/>
    <lineage>
        <taxon>Bacteria</taxon>
        <taxon>Pseudomonadati</taxon>
        <taxon>Planctomycetota</taxon>
        <taxon>Planctomycetia</taxon>
        <taxon>Planctomycetales</taxon>
        <taxon>Planctomycetaceae</taxon>
        <taxon>Thalassoglobus</taxon>
    </lineage>
</organism>